<evidence type="ECO:0000256" key="2">
    <source>
        <dbReference type="SAM" id="SignalP"/>
    </source>
</evidence>
<evidence type="ECO:0000256" key="1">
    <source>
        <dbReference type="SAM" id="MobiDB-lite"/>
    </source>
</evidence>
<dbReference type="RefSeq" id="XP_064654175.1">
    <property type="nucleotide sequence ID" value="XM_064807666.1"/>
</dbReference>
<feature type="region of interest" description="Disordered" evidence="1">
    <location>
        <begin position="699"/>
        <end position="722"/>
    </location>
</feature>
<feature type="signal peptide" evidence="2">
    <location>
        <begin position="1"/>
        <end position="24"/>
    </location>
</feature>
<proteinExistence type="predicted"/>
<dbReference type="AlphaFoldDB" id="A0AAV9NYU2"/>
<feature type="region of interest" description="Disordered" evidence="1">
    <location>
        <begin position="417"/>
        <end position="531"/>
    </location>
</feature>
<evidence type="ECO:0000313" key="4">
    <source>
        <dbReference type="Proteomes" id="UP001337655"/>
    </source>
</evidence>
<sequence>MFVLSFALACSLLFIGFSSHLTSCTKIPDTTRSAESGPYRLLNVSRTNAPQRSNSNATLTASNYDDAVKCWNDWDSYSAWSTTCPKTTIPYSTYTLSDHWTYTEYETFKLCDGHPRAVANGGWRTSYSTESDITYPFQTITLTTITYEFPPSGIPAATVTTTGVSVHTQETVTCASPAPTPSCTIDDKNCASLFSAWTADGFTRSKPPCYYPEPGDACDACALFVPSVKLLYWPVSMTGDFCGSDYRIATPTHPSNLSTPETLLYSGHTLTSGSAYRSYAGVTALATAGSYCGTPLPAGILPLPSASLSSYRGHAAAMPIADSAPWPFNFADLAPNPVPWDAWISQDLCFNHQSDPACQTVTQAAYRPWLVYPREFFGMEREWSKCVTGAFGIVDPPTALPKAEVEVVPTMSRGVERSATAAEPGMGSEGSLGGTQTPAPELETTRGVIIPKESRSRAADPTDSAIEPHVSSRPEATSQEKHGTKLHVPNTSGSTEKTYPKPVPPLDSPADPTGGASDADHASSVNPVDPVDPITAPLSAYGASTQAQATTIFNIPTTALANSKVFVGSQLLSAGSEGDAVSLGTHILSQGEKTRIGGTFVSLGSKTLVVGVLPTPPPTDPEPPNALSVLSEAQTEGRPTAKVTVGGETFTAYSGGIVVGGETTYEPGRSIISAGGEALSLGSHGVVVGGTTIGFEAPSDAPSLTANDASGEQSAPAKATRSRMELTFAHGTTWRTTVTGTIDRSGHTIVSMGKSTFTYSGQSAVVHGTTFRLQSTAKGSSQESSDKHSSAQKTGGISGLPSIVYAPRPTSSGPLPSIVDPSGEGGSRASSTSTSSSTSSASSLGLSDSLDCLRYGMALIFLLSFFG</sequence>
<feature type="region of interest" description="Disordered" evidence="1">
    <location>
        <begin position="775"/>
        <end position="845"/>
    </location>
</feature>
<reference evidence="3 4" key="1">
    <citation type="submission" date="2023-08" db="EMBL/GenBank/DDBJ databases">
        <title>Black Yeasts Isolated from many extreme environments.</title>
        <authorList>
            <person name="Coleine C."/>
            <person name="Stajich J.E."/>
            <person name="Selbmann L."/>
        </authorList>
    </citation>
    <scope>NUCLEOTIDE SEQUENCE [LARGE SCALE GENOMIC DNA]</scope>
    <source>
        <strain evidence="3 4">CCFEE 5935</strain>
    </source>
</reference>
<feature type="compositionally biased region" description="Low complexity" evidence="1">
    <location>
        <begin position="827"/>
        <end position="845"/>
    </location>
</feature>
<feature type="chain" id="PRO_5043709764" evidence="2">
    <location>
        <begin position="25"/>
        <end position="867"/>
    </location>
</feature>
<accession>A0AAV9NYU2</accession>
<comment type="caution">
    <text evidence="3">The sequence shown here is derived from an EMBL/GenBank/DDBJ whole genome shotgun (WGS) entry which is preliminary data.</text>
</comment>
<protein>
    <submittedName>
        <fullName evidence="3">Uncharacterized protein</fullName>
    </submittedName>
</protein>
<organism evidence="3 4">
    <name type="scientific">Saxophila tyrrhenica</name>
    <dbReference type="NCBI Taxonomy" id="1690608"/>
    <lineage>
        <taxon>Eukaryota</taxon>
        <taxon>Fungi</taxon>
        <taxon>Dikarya</taxon>
        <taxon>Ascomycota</taxon>
        <taxon>Pezizomycotina</taxon>
        <taxon>Dothideomycetes</taxon>
        <taxon>Dothideomycetidae</taxon>
        <taxon>Mycosphaerellales</taxon>
        <taxon>Extremaceae</taxon>
        <taxon>Saxophila</taxon>
    </lineage>
</organism>
<keyword evidence="4" id="KW-1185">Reference proteome</keyword>
<name>A0AAV9NYU2_9PEZI</name>
<dbReference type="EMBL" id="JAVRRT010000023">
    <property type="protein sequence ID" value="KAK5163773.1"/>
    <property type="molecule type" value="Genomic_DNA"/>
</dbReference>
<gene>
    <name evidence="3" type="ORF">LTR77_010446</name>
</gene>
<keyword evidence="2" id="KW-0732">Signal</keyword>
<evidence type="ECO:0000313" key="3">
    <source>
        <dbReference type="EMBL" id="KAK5163773.1"/>
    </source>
</evidence>
<feature type="compositionally biased region" description="Polar residues" evidence="1">
    <location>
        <begin position="702"/>
        <end position="713"/>
    </location>
</feature>
<dbReference type="GeneID" id="89931774"/>
<dbReference type="Proteomes" id="UP001337655">
    <property type="component" value="Unassembled WGS sequence"/>
</dbReference>